<feature type="region of interest" description="Disordered" evidence="10">
    <location>
        <begin position="347"/>
        <end position="387"/>
    </location>
</feature>
<feature type="compositionally biased region" description="Basic and acidic residues" evidence="10">
    <location>
        <begin position="450"/>
        <end position="465"/>
    </location>
</feature>
<dbReference type="GO" id="GO:0032931">
    <property type="term" value="F:histone H3K56 acetyltransferase activity"/>
    <property type="evidence" value="ECO:0007669"/>
    <property type="project" value="TreeGrafter"/>
</dbReference>
<organism evidence="11 12">
    <name type="scientific">Asterophora parasitica</name>
    <dbReference type="NCBI Taxonomy" id="117018"/>
    <lineage>
        <taxon>Eukaryota</taxon>
        <taxon>Fungi</taxon>
        <taxon>Dikarya</taxon>
        <taxon>Basidiomycota</taxon>
        <taxon>Agaricomycotina</taxon>
        <taxon>Agaricomycetes</taxon>
        <taxon>Agaricomycetidae</taxon>
        <taxon>Agaricales</taxon>
        <taxon>Tricholomatineae</taxon>
        <taxon>Lyophyllaceae</taxon>
        <taxon>Asterophora</taxon>
    </lineage>
</organism>
<keyword evidence="3" id="KW-0808">Transferase</keyword>
<protein>
    <recommendedName>
        <fullName evidence="2">histone acetyltransferase</fullName>
        <ecNumber evidence="2">2.3.1.48</ecNumber>
    </recommendedName>
</protein>
<feature type="region of interest" description="Disordered" evidence="10">
    <location>
        <begin position="230"/>
        <end position="315"/>
    </location>
</feature>
<comment type="catalytic activity">
    <reaction evidence="9">
        <text>L-lysyl-[histone] + acetyl-CoA = N(6)-acetyl-L-lysyl-[histone] + CoA + H(+)</text>
        <dbReference type="Rhea" id="RHEA:21992"/>
        <dbReference type="Rhea" id="RHEA-COMP:9845"/>
        <dbReference type="Rhea" id="RHEA-COMP:11338"/>
        <dbReference type="ChEBI" id="CHEBI:15378"/>
        <dbReference type="ChEBI" id="CHEBI:29969"/>
        <dbReference type="ChEBI" id="CHEBI:57287"/>
        <dbReference type="ChEBI" id="CHEBI:57288"/>
        <dbReference type="ChEBI" id="CHEBI:61930"/>
        <dbReference type="EC" id="2.3.1.48"/>
    </reaction>
    <physiologicalReaction direction="left-to-right" evidence="9">
        <dbReference type="Rhea" id="RHEA:21993"/>
    </physiologicalReaction>
</comment>
<feature type="region of interest" description="Disordered" evidence="10">
    <location>
        <begin position="427"/>
        <end position="490"/>
    </location>
</feature>
<keyword evidence="12" id="KW-1185">Reference proteome</keyword>
<keyword evidence="4" id="KW-0227">DNA damage</keyword>
<dbReference type="PROSITE" id="PS51728">
    <property type="entry name" value="RTT109_HAT"/>
    <property type="match status" value="1"/>
</dbReference>
<keyword evidence="5" id="KW-0007">Acetylation</keyword>
<feature type="compositionally biased region" description="Basic and acidic residues" evidence="10">
    <location>
        <begin position="283"/>
        <end position="309"/>
    </location>
</feature>
<sequence length="556" mass="60484">MSIVANLRDTLLSSLAQLPGTREFHLHVLVTAPRKNSSIFPFALPRPRAYLQDILVLLSEQPTPDAPRVLVTAIEVSVYNIPATNSAILYVSKVDSTGQASAPSPTYTLVKAFLKFYADPDTRPVAAEQLWIHLFARAQAQYLFPNSAEYAGKRPLSDIKLCAWWKRVFSDVARELASKEPSRQLRLAYVLPGYSEFEATYALKNASSSSSSSSAVPSWTYGHPYSRTDIPLPCPPPGEGKQHNLGHYIPSFDDDPKSRFMDEIAYTTNGDIKSPKRKRSRTTARDDGSHSRSTDAEEKEKDDKDDAHPIGELAKVSPGEFWERMSFRQECVAGAVTGFFTLAISSTTSPPGTATSSIATPTQSASTSASTGSAISPLAPQPGQVSSQLEKRIVTTLTTNVEFSTIERAVRGTEILEGAIRGLCEGIAPVPLPTSKKPVPKGPRTSLTRKPQEDDSDRRTPERETSAPSSTLLVPPNTPPPRLNANGKRLLPDVSPNPFPEPVTSLETYHLHIYGSVCVSNAMTPKDNSYAAKQGEAGDGPQVTVLTARKKKKRAD</sequence>
<reference evidence="11" key="1">
    <citation type="submission" date="2020-07" db="EMBL/GenBank/DDBJ databases">
        <authorList>
            <person name="Nieuwenhuis M."/>
            <person name="Van De Peppel L.J.J."/>
        </authorList>
    </citation>
    <scope>NUCLEOTIDE SEQUENCE</scope>
    <source>
        <strain evidence="11">AP01</strain>
        <tissue evidence="11">Mycelium</tissue>
    </source>
</reference>
<dbReference type="InterPro" id="IPR051236">
    <property type="entry name" value="HAT_RTT109-like"/>
</dbReference>
<evidence type="ECO:0000256" key="9">
    <source>
        <dbReference type="ARBA" id="ARBA00048940"/>
    </source>
</evidence>
<evidence type="ECO:0000256" key="7">
    <source>
        <dbReference type="ARBA" id="ARBA00023163"/>
    </source>
</evidence>
<keyword evidence="7" id="KW-0804">Transcription</keyword>
<evidence type="ECO:0000313" key="12">
    <source>
        <dbReference type="Proteomes" id="UP000775547"/>
    </source>
</evidence>
<dbReference type="GO" id="GO:0005634">
    <property type="term" value="C:nucleus"/>
    <property type="evidence" value="ECO:0007669"/>
    <property type="project" value="UniProtKB-SubCell"/>
</dbReference>
<dbReference type="EC" id="2.3.1.48" evidence="2"/>
<name>A0A9P7GJT0_9AGAR</name>
<evidence type="ECO:0000256" key="6">
    <source>
        <dbReference type="ARBA" id="ARBA00023015"/>
    </source>
</evidence>
<dbReference type="InterPro" id="IPR016849">
    <property type="entry name" value="Rtt109"/>
</dbReference>
<evidence type="ECO:0000256" key="10">
    <source>
        <dbReference type="SAM" id="MobiDB-lite"/>
    </source>
</evidence>
<proteinExistence type="predicted"/>
<evidence type="ECO:0000256" key="1">
    <source>
        <dbReference type="ARBA" id="ARBA00004123"/>
    </source>
</evidence>
<dbReference type="Proteomes" id="UP000775547">
    <property type="component" value="Unassembled WGS sequence"/>
</dbReference>
<dbReference type="PANTHER" id="PTHR31571">
    <property type="entry name" value="ALTERED INHERITANCE OF MITOCHONDRIA PROTEIN 6"/>
    <property type="match status" value="1"/>
</dbReference>
<evidence type="ECO:0000256" key="4">
    <source>
        <dbReference type="ARBA" id="ARBA00022763"/>
    </source>
</evidence>
<keyword evidence="8" id="KW-0539">Nucleus</keyword>
<dbReference type="SMART" id="SM01250">
    <property type="entry name" value="KAT11"/>
    <property type="match status" value="1"/>
</dbReference>
<accession>A0A9P7GJT0</accession>
<evidence type="ECO:0000313" key="11">
    <source>
        <dbReference type="EMBL" id="KAG5648297.1"/>
    </source>
</evidence>
<dbReference type="AlphaFoldDB" id="A0A9P7GJT0"/>
<dbReference type="EMBL" id="JABCKV010000003">
    <property type="protein sequence ID" value="KAG5648297.1"/>
    <property type="molecule type" value="Genomic_DNA"/>
</dbReference>
<dbReference type="Pfam" id="PF08214">
    <property type="entry name" value="HAT_KAT11"/>
    <property type="match status" value="1"/>
</dbReference>
<reference evidence="11" key="2">
    <citation type="submission" date="2021-10" db="EMBL/GenBank/DDBJ databases">
        <title>Phylogenomics reveals ancestral predisposition of the termite-cultivated fungus Termitomyces towards a domesticated lifestyle.</title>
        <authorList>
            <person name="Auxier B."/>
            <person name="Grum-Grzhimaylo A."/>
            <person name="Cardenas M.E."/>
            <person name="Lodge J.D."/>
            <person name="Laessoe T."/>
            <person name="Pedersen O."/>
            <person name="Smith M.E."/>
            <person name="Kuyper T.W."/>
            <person name="Franco-Molano E.A."/>
            <person name="Baroni T.J."/>
            <person name="Aanen D.K."/>
        </authorList>
    </citation>
    <scope>NUCLEOTIDE SEQUENCE</scope>
    <source>
        <strain evidence="11">AP01</strain>
        <tissue evidence="11">Mycelium</tissue>
    </source>
</reference>
<feature type="compositionally biased region" description="Low complexity" evidence="10">
    <location>
        <begin position="347"/>
        <end position="377"/>
    </location>
</feature>
<gene>
    <name evidence="11" type="ORF">DXG03_004869</name>
</gene>
<evidence type="ECO:0000256" key="8">
    <source>
        <dbReference type="ARBA" id="ARBA00023242"/>
    </source>
</evidence>
<dbReference type="GO" id="GO:0006355">
    <property type="term" value="P:regulation of DNA-templated transcription"/>
    <property type="evidence" value="ECO:0007669"/>
    <property type="project" value="InterPro"/>
</dbReference>
<dbReference type="GO" id="GO:0006974">
    <property type="term" value="P:DNA damage response"/>
    <property type="evidence" value="ECO:0007669"/>
    <property type="project" value="UniProtKB-KW"/>
</dbReference>
<dbReference type="InterPro" id="IPR013178">
    <property type="entry name" value="Histone_AcTrfase_Rtt109/CBP"/>
</dbReference>
<comment type="caution">
    <text evidence="11">The sequence shown here is derived from an EMBL/GenBank/DDBJ whole genome shotgun (WGS) entry which is preliminary data.</text>
</comment>
<evidence type="ECO:0000256" key="2">
    <source>
        <dbReference type="ARBA" id="ARBA00013184"/>
    </source>
</evidence>
<keyword evidence="6" id="KW-0805">Transcription regulation</keyword>
<dbReference type="PANTHER" id="PTHR31571:SF2">
    <property type="entry name" value="HISTONE ACETYLTRANSFERASE RTT109"/>
    <property type="match status" value="1"/>
</dbReference>
<evidence type="ECO:0000256" key="5">
    <source>
        <dbReference type="ARBA" id="ARBA00022990"/>
    </source>
</evidence>
<dbReference type="OrthoDB" id="3361892at2759"/>
<comment type="subcellular location">
    <subcellularLocation>
        <location evidence="1">Nucleus</location>
    </subcellularLocation>
</comment>
<evidence type="ECO:0000256" key="3">
    <source>
        <dbReference type="ARBA" id="ARBA00022679"/>
    </source>
</evidence>